<dbReference type="EMBL" id="SDMP01000016">
    <property type="protein sequence ID" value="RYR01060.1"/>
    <property type="molecule type" value="Genomic_DNA"/>
</dbReference>
<evidence type="ECO:0000313" key="2">
    <source>
        <dbReference type="EMBL" id="RYR01060.1"/>
    </source>
</evidence>
<organism evidence="2 3">
    <name type="scientific">Arachis hypogaea</name>
    <name type="common">Peanut</name>
    <dbReference type="NCBI Taxonomy" id="3818"/>
    <lineage>
        <taxon>Eukaryota</taxon>
        <taxon>Viridiplantae</taxon>
        <taxon>Streptophyta</taxon>
        <taxon>Embryophyta</taxon>
        <taxon>Tracheophyta</taxon>
        <taxon>Spermatophyta</taxon>
        <taxon>Magnoliopsida</taxon>
        <taxon>eudicotyledons</taxon>
        <taxon>Gunneridae</taxon>
        <taxon>Pentapetalae</taxon>
        <taxon>rosids</taxon>
        <taxon>fabids</taxon>
        <taxon>Fabales</taxon>
        <taxon>Fabaceae</taxon>
        <taxon>Papilionoideae</taxon>
        <taxon>50 kb inversion clade</taxon>
        <taxon>dalbergioids sensu lato</taxon>
        <taxon>Dalbergieae</taxon>
        <taxon>Pterocarpus clade</taxon>
        <taxon>Arachis</taxon>
    </lineage>
</organism>
<keyword evidence="3" id="KW-1185">Reference proteome</keyword>
<evidence type="ECO:0000256" key="1">
    <source>
        <dbReference type="SAM" id="MobiDB-lite"/>
    </source>
</evidence>
<evidence type="ECO:0000313" key="3">
    <source>
        <dbReference type="Proteomes" id="UP000289738"/>
    </source>
</evidence>
<reference evidence="2 3" key="1">
    <citation type="submission" date="2019-01" db="EMBL/GenBank/DDBJ databases">
        <title>Sequencing of cultivated peanut Arachis hypogaea provides insights into genome evolution and oil improvement.</title>
        <authorList>
            <person name="Chen X."/>
        </authorList>
    </citation>
    <scope>NUCLEOTIDE SEQUENCE [LARGE SCALE GENOMIC DNA]</scope>
    <source>
        <strain evidence="3">cv. Fuhuasheng</strain>
        <tissue evidence="2">Leaves</tissue>
    </source>
</reference>
<proteinExistence type="predicted"/>
<feature type="compositionally biased region" description="Basic and acidic residues" evidence="1">
    <location>
        <begin position="87"/>
        <end position="110"/>
    </location>
</feature>
<comment type="caution">
    <text evidence="2">The sequence shown here is derived from an EMBL/GenBank/DDBJ whole genome shotgun (WGS) entry which is preliminary data.</text>
</comment>
<accession>A0A444YGJ6</accession>
<feature type="region of interest" description="Disordered" evidence="1">
    <location>
        <begin position="43"/>
        <end position="113"/>
    </location>
</feature>
<protein>
    <submittedName>
        <fullName evidence="2">Uncharacterized protein</fullName>
    </submittedName>
</protein>
<gene>
    <name evidence="2" type="ORF">Ahy_B06g079912</name>
</gene>
<name>A0A444YGJ6_ARAHY</name>
<dbReference type="Proteomes" id="UP000289738">
    <property type="component" value="Chromosome B06"/>
</dbReference>
<dbReference type="AlphaFoldDB" id="A0A444YGJ6"/>
<sequence length="128" mass="13714">MIIVVSNRVLRFSISDEGEGAQIRAEHWRKLSQNRGRSVVITAGWSKNKGLRQARPSDEEGVPRRKHGDTEAAEAQNRRGSSKLTGKRGEQTRFDDHGCSADGGGADRDGGGSAVAVTQLEEESGIGG</sequence>